<keyword evidence="3 7" id="KW-1134">Transmembrane beta strand</keyword>
<sequence>MKKNKYSLSLSLKFLCRVVLLTIFGTSFLFFSVKGDPVEPQRVTLELKDVSLSELFQEIKKQTSFKFFYNDTQEKEMGKITISVKNETVENVLDRVFQGKEYTYRVSGEQIIVVKRQEARKPIQEVVIEGTVLERDSMPIIGATIVLQGTTTGVATDVNGKFRLVVPMDDEIYIEVSFLGMKKQVHKVLGLPTPKPMRIVMQPETVGVDEVIVTGYANIRKESFTGAATTVTKEDILKISPRNVIDVLQVFDPSLRVVKNNEMGSNPNALPEFYIRGRTGMDGVKQLDLLEAQQGGSVSEFSLTTNPNLPVFILDGYEVNVQKIYDMDPNRIANITILKDAAATAMYGSRASNGVIVIETVTPELGKLQVSYTFNASLTAPDLSDYNLMNAKEKLEAELLSGLYDLSKANDMTAYVMKKNYITQGVDTDWMSQPLQNQFNHSHSLYVSGGTEGFRFGADLSYSHEGGVMKKSYRNRMSVGVYVDYRVGKLQIRNHVSYDLAKSSDSPYGSFSDYTKQQPYYAIHDEDGKLKQTLATGIPNPLYEATLGNFSRGESTNLTNNLSFYWFISDHLQLQSQFSVTKSDTEDNNFTDPLSTKYSSQDNPFTRGDLSVSSTDNFSWNVNAFLAYNNSIGKNYLNLSLGINAQENQTSSLSSQYRGFPSAALHTIGHAKEIVSKPSGADNKTRLMGIFISGNYSWDNIILGDVSIRFDGSSEFGSDSQWGSFWSVGGGINVHNLKFMKALPWLNQFKIRGTYGATGKVNYPPYAARDTYEVLFDDWYSTGVGATLQGIGNEKLVWEKTNTTNIGFDLSFFQSKYSLTFSWYNRQTVDMITDVTIPSSAGFTSYKDNMGETRNRGYEISLSATILNTKDFGVNAFINFARNEGRLMKISESLKAYNERVDDYLTLQHTAYANSAEKSEPFLKYEEGGSLTAIYGMKSLGINPADGEELFVDRSGNVTGKWLSSQQQIIGNTEPKGQGSFGINIRWKRLTLYTSCMYEFGGQQYNSTLLGKVECVDLSSSNADKRVLTQRWQKPGDVTPLKNIANRKLTTQSTSRFVQDNNEFTINSISLSYEFNPEWVRRIGLDVLRIQASTNDLGTFSSIKQERGLDYPFARTFNLGLSVSF</sequence>
<dbReference type="SUPFAM" id="SSF56935">
    <property type="entry name" value="Porins"/>
    <property type="match status" value="1"/>
</dbReference>
<dbReference type="Pfam" id="PF13715">
    <property type="entry name" value="CarbopepD_reg_2"/>
    <property type="match status" value="1"/>
</dbReference>
<dbReference type="PROSITE" id="PS52016">
    <property type="entry name" value="TONB_DEPENDENT_REC_3"/>
    <property type="match status" value="1"/>
</dbReference>
<comment type="similarity">
    <text evidence="7">Belongs to the TonB-dependent receptor family.</text>
</comment>
<dbReference type="Gene3D" id="2.170.130.10">
    <property type="entry name" value="TonB-dependent receptor, plug domain"/>
    <property type="match status" value="1"/>
</dbReference>
<evidence type="ECO:0000256" key="7">
    <source>
        <dbReference type="PROSITE-ProRule" id="PRU01360"/>
    </source>
</evidence>
<dbReference type="GeneID" id="93100872"/>
<comment type="caution">
    <text evidence="9">The sequence shown here is derived from an EMBL/GenBank/DDBJ whole genome shotgun (WGS) entry which is preliminary data.</text>
</comment>
<dbReference type="EMBL" id="JACIES010000001">
    <property type="protein sequence ID" value="MBB4024655.1"/>
    <property type="molecule type" value="Genomic_DNA"/>
</dbReference>
<dbReference type="Pfam" id="PF07660">
    <property type="entry name" value="STN"/>
    <property type="match status" value="1"/>
</dbReference>
<dbReference type="SUPFAM" id="SSF49464">
    <property type="entry name" value="Carboxypeptidase regulatory domain-like"/>
    <property type="match status" value="1"/>
</dbReference>
<reference evidence="9 10" key="1">
    <citation type="submission" date="2020-08" db="EMBL/GenBank/DDBJ databases">
        <title>Genomic Encyclopedia of Type Strains, Phase IV (KMG-IV): sequencing the most valuable type-strain genomes for metagenomic binning, comparative biology and taxonomic classification.</title>
        <authorList>
            <person name="Goeker M."/>
        </authorList>
    </citation>
    <scope>NUCLEOTIDE SEQUENCE [LARGE SCALE GENOMIC DNA]</scope>
    <source>
        <strain evidence="9 10">DSM 105721</strain>
    </source>
</reference>
<keyword evidence="4 7" id="KW-0812">Transmembrane</keyword>
<accession>A0A7W6HTF9</accession>
<dbReference type="SMART" id="SM00965">
    <property type="entry name" value="STN"/>
    <property type="match status" value="1"/>
</dbReference>
<comment type="subcellular location">
    <subcellularLocation>
        <location evidence="1 7">Cell outer membrane</location>
        <topology evidence="1 7">Multi-pass membrane protein</topology>
    </subcellularLocation>
</comment>
<dbReference type="InterPro" id="IPR008969">
    <property type="entry name" value="CarboxyPept-like_regulatory"/>
</dbReference>
<keyword evidence="10" id="KW-1185">Reference proteome</keyword>
<dbReference type="Proteomes" id="UP000546007">
    <property type="component" value="Unassembled WGS sequence"/>
</dbReference>
<dbReference type="Gene3D" id="2.40.170.20">
    <property type="entry name" value="TonB-dependent receptor, beta-barrel domain"/>
    <property type="match status" value="1"/>
</dbReference>
<dbReference type="Pfam" id="PF07715">
    <property type="entry name" value="Plug"/>
    <property type="match status" value="1"/>
</dbReference>
<dbReference type="OrthoDB" id="1094723at2"/>
<dbReference type="InterPro" id="IPR023997">
    <property type="entry name" value="TonB-dep_OMP_SusC/RagA_CS"/>
</dbReference>
<evidence type="ECO:0000256" key="4">
    <source>
        <dbReference type="ARBA" id="ARBA00022692"/>
    </source>
</evidence>
<dbReference type="InterPro" id="IPR023996">
    <property type="entry name" value="TonB-dep_OMP_SusC/RagA"/>
</dbReference>
<dbReference type="InterPro" id="IPR037066">
    <property type="entry name" value="Plug_dom_sf"/>
</dbReference>
<dbReference type="InterPro" id="IPR012910">
    <property type="entry name" value="Plug_dom"/>
</dbReference>
<evidence type="ECO:0000256" key="6">
    <source>
        <dbReference type="ARBA" id="ARBA00023237"/>
    </source>
</evidence>
<evidence type="ECO:0000256" key="1">
    <source>
        <dbReference type="ARBA" id="ARBA00004571"/>
    </source>
</evidence>
<dbReference type="RefSeq" id="WP_124317782.1">
    <property type="nucleotide sequence ID" value="NZ_AP028155.1"/>
</dbReference>
<proteinExistence type="inferred from homology"/>
<evidence type="ECO:0000256" key="2">
    <source>
        <dbReference type="ARBA" id="ARBA00022448"/>
    </source>
</evidence>
<dbReference type="NCBIfam" id="TIGR04057">
    <property type="entry name" value="SusC_RagA_signa"/>
    <property type="match status" value="1"/>
</dbReference>
<dbReference type="InterPro" id="IPR036942">
    <property type="entry name" value="Beta-barrel_TonB_sf"/>
</dbReference>
<dbReference type="AlphaFoldDB" id="A0A7W6HTF9"/>
<keyword evidence="5 7" id="KW-0472">Membrane</keyword>
<keyword evidence="6 7" id="KW-0998">Cell outer membrane</keyword>
<gene>
    <name evidence="9" type="ORF">GGR14_000416</name>
</gene>
<name>A0A7W6HTF9_9BACT</name>
<evidence type="ECO:0000313" key="9">
    <source>
        <dbReference type="EMBL" id="MBB4024655.1"/>
    </source>
</evidence>
<evidence type="ECO:0000256" key="3">
    <source>
        <dbReference type="ARBA" id="ARBA00022452"/>
    </source>
</evidence>
<protein>
    <submittedName>
        <fullName evidence="9">TonB-linked SusC/RagA family outer membrane protein</fullName>
    </submittedName>
</protein>
<dbReference type="GO" id="GO:0009279">
    <property type="term" value="C:cell outer membrane"/>
    <property type="evidence" value="ECO:0007669"/>
    <property type="project" value="UniProtKB-SubCell"/>
</dbReference>
<evidence type="ECO:0000259" key="8">
    <source>
        <dbReference type="SMART" id="SM00965"/>
    </source>
</evidence>
<keyword evidence="2 7" id="KW-0813">Transport</keyword>
<evidence type="ECO:0000256" key="5">
    <source>
        <dbReference type="ARBA" id="ARBA00023136"/>
    </source>
</evidence>
<dbReference type="InterPro" id="IPR011662">
    <property type="entry name" value="Secretin/TonB_short_N"/>
</dbReference>
<evidence type="ECO:0000313" key="10">
    <source>
        <dbReference type="Proteomes" id="UP000546007"/>
    </source>
</evidence>
<dbReference type="InterPro" id="IPR039426">
    <property type="entry name" value="TonB-dep_rcpt-like"/>
</dbReference>
<dbReference type="Gene3D" id="2.60.40.1120">
    <property type="entry name" value="Carboxypeptidase-like, regulatory domain"/>
    <property type="match status" value="1"/>
</dbReference>
<feature type="domain" description="Secretin/TonB short N-terminal" evidence="8">
    <location>
        <begin position="65"/>
        <end position="117"/>
    </location>
</feature>
<organism evidence="9 10">
    <name type="scientific">Butyricimonas faecihominis</name>
    <dbReference type="NCBI Taxonomy" id="1472416"/>
    <lineage>
        <taxon>Bacteria</taxon>
        <taxon>Pseudomonadati</taxon>
        <taxon>Bacteroidota</taxon>
        <taxon>Bacteroidia</taxon>
        <taxon>Bacteroidales</taxon>
        <taxon>Odoribacteraceae</taxon>
        <taxon>Butyricimonas</taxon>
    </lineage>
</organism>
<dbReference type="NCBIfam" id="TIGR04056">
    <property type="entry name" value="OMP_RagA_SusC"/>
    <property type="match status" value="1"/>
</dbReference>